<keyword evidence="3 6" id="KW-0812">Transmembrane</keyword>
<dbReference type="RefSeq" id="WP_129208258.1">
    <property type="nucleotide sequence ID" value="NZ_BMGU01000003.1"/>
</dbReference>
<protein>
    <submittedName>
        <fullName evidence="7">LPS export ABC transporter permease LptF</fullName>
    </submittedName>
</protein>
<feature type="transmembrane region" description="Helical" evidence="6">
    <location>
        <begin position="716"/>
        <end position="733"/>
    </location>
</feature>
<proteinExistence type="predicted"/>
<keyword evidence="8" id="KW-1185">Reference proteome</keyword>
<dbReference type="PANTHER" id="PTHR33529:SF6">
    <property type="entry name" value="YJGP_YJGQ FAMILY PERMEASE"/>
    <property type="match status" value="1"/>
</dbReference>
<dbReference type="GO" id="GO:0055085">
    <property type="term" value="P:transmembrane transport"/>
    <property type="evidence" value="ECO:0007669"/>
    <property type="project" value="InterPro"/>
</dbReference>
<dbReference type="AlphaFoldDB" id="A0A4Q1SCY6"/>
<gene>
    <name evidence="7" type="primary">lptF</name>
    <name evidence="7" type="ORF">ESZ00_10740</name>
</gene>
<dbReference type="NCBIfam" id="TIGR04407">
    <property type="entry name" value="LptF_YjgP"/>
    <property type="match status" value="1"/>
</dbReference>
<dbReference type="InterPro" id="IPR030922">
    <property type="entry name" value="LptF"/>
</dbReference>
<accession>A0A4Q1SCY6</accession>
<evidence type="ECO:0000256" key="4">
    <source>
        <dbReference type="ARBA" id="ARBA00022989"/>
    </source>
</evidence>
<reference evidence="7 8" key="1">
    <citation type="journal article" date="2016" name="Int. J. Syst. Evol. Microbiol.">
        <title>Acidipila dinghuensis sp. nov., an acidobacterium isolated from forest soil.</title>
        <authorList>
            <person name="Jiang Y.W."/>
            <person name="Wang J."/>
            <person name="Chen M.H."/>
            <person name="Lv Y.Y."/>
            <person name="Qiu L.H."/>
        </authorList>
    </citation>
    <scope>NUCLEOTIDE SEQUENCE [LARGE SCALE GENOMIC DNA]</scope>
    <source>
        <strain evidence="7 8">DHOF10</strain>
    </source>
</reference>
<evidence type="ECO:0000256" key="2">
    <source>
        <dbReference type="ARBA" id="ARBA00022475"/>
    </source>
</evidence>
<dbReference type="Pfam" id="PF03739">
    <property type="entry name" value="LptF_LptG"/>
    <property type="match status" value="2"/>
</dbReference>
<feature type="transmembrane region" description="Helical" evidence="6">
    <location>
        <begin position="337"/>
        <end position="358"/>
    </location>
</feature>
<evidence type="ECO:0000313" key="8">
    <source>
        <dbReference type="Proteomes" id="UP000290253"/>
    </source>
</evidence>
<dbReference type="EMBL" id="SDMK01000002">
    <property type="protein sequence ID" value="RXS95089.1"/>
    <property type="molecule type" value="Genomic_DNA"/>
</dbReference>
<feature type="transmembrane region" description="Helical" evidence="6">
    <location>
        <begin position="417"/>
        <end position="438"/>
    </location>
</feature>
<name>A0A4Q1SCY6_9BACT</name>
<keyword evidence="5 6" id="KW-0472">Membrane</keyword>
<evidence type="ECO:0000256" key="3">
    <source>
        <dbReference type="ARBA" id="ARBA00022692"/>
    </source>
</evidence>
<feature type="transmembrane region" description="Helical" evidence="6">
    <location>
        <begin position="96"/>
        <end position="114"/>
    </location>
</feature>
<feature type="transmembrane region" description="Helical" evidence="6">
    <location>
        <begin position="691"/>
        <end position="709"/>
    </location>
</feature>
<feature type="transmembrane region" description="Helical" evidence="6">
    <location>
        <begin position="308"/>
        <end position="325"/>
    </location>
</feature>
<dbReference type="GO" id="GO:0015920">
    <property type="term" value="P:lipopolysaccharide transport"/>
    <property type="evidence" value="ECO:0007669"/>
    <property type="project" value="TreeGrafter"/>
</dbReference>
<evidence type="ECO:0000256" key="1">
    <source>
        <dbReference type="ARBA" id="ARBA00004651"/>
    </source>
</evidence>
<feature type="transmembrane region" description="Helical" evidence="6">
    <location>
        <begin position="45"/>
        <end position="75"/>
    </location>
</feature>
<feature type="transmembrane region" description="Helical" evidence="6">
    <location>
        <begin position="282"/>
        <end position="301"/>
    </location>
</feature>
<dbReference type="InterPro" id="IPR005495">
    <property type="entry name" value="LptG/LptF_permease"/>
</dbReference>
<comment type="subcellular location">
    <subcellularLocation>
        <location evidence="1">Cell membrane</location>
        <topology evidence="1">Multi-pass membrane protein</topology>
    </subcellularLocation>
</comment>
<feature type="transmembrane region" description="Helical" evidence="6">
    <location>
        <begin position="12"/>
        <end position="33"/>
    </location>
</feature>
<feature type="transmembrane region" description="Helical" evidence="6">
    <location>
        <begin position="745"/>
        <end position="768"/>
    </location>
</feature>
<comment type="caution">
    <text evidence="7">The sequence shown here is derived from an EMBL/GenBank/DDBJ whole genome shotgun (WGS) entry which is preliminary data.</text>
</comment>
<feature type="transmembrane region" description="Helical" evidence="6">
    <location>
        <begin position="501"/>
        <end position="522"/>
    </location>
</feature>
<dbReference type="PANTHER" id="PTHR33529">
    <property type="entry name" value="SLR0882 PROTEIN-RELATED"/>
    <property type="match status" value="1"/>
</dbReference>
<dbReference type="OrthoDB" id="9780716at2"/>
<keyword evidence="2" id="KW-1003">Cell membrane</keyword>
<keyword evidence="4 6" id="KW-1133">Transmembrane helix</keyword>
<evidence type="ECO:0000313" key="7">
    <source>
        <dbReference type="EMBL" id="RXS95089.1"/>
    </source>
</evidence>
<sequence length="772" mass="85277">MRILTRYILKEVLSHALIGGAIFTFVLFMPHIYHLLELVVRNSSSLGIVAAIFFLMLPNMFTVTIPMSVLVGILLGLSRLAADSEITAMRASGVGVWRFVGVVSSVAVIGWLLGLGNTLYLAPLATATSMHLEADLLNAQASYEVQPRVFYEDFKNYVLYVENVRAISGAAEWTQVFLADLSDPTSPKITTGASATVVDHKGEAAIMRLRDGTEHQSDPDQPDHYTVSTFSQTDLPLQLIPQEDSHASRGESPILAMSNTELLRRSHLKGGKWYLLELHKRFAYPAACIVLMLVGVPLGITSKRGGKSAGFVLSIVLVFLYYILSYTGTALARQGKVSAAVGAWAANAIFAACGVFLLRQMSSGGAALAAVSSIGSWFKSSAKDENASTKGRTATARLRSTRGHFPLILDEYVLKQFLGVFFMVLITFVMLLLVFTFLELLGDIIRNRTPLLIVGEYLLNLAPSQIYIITPLCVLVAVLVVFGLLNRSSELTAMKASGISLYRIVLPVMVISAILATSLFVFDEAYLPKANRKQEALRNVIKGRPPQTMEHPGQNWIFGLQQKGQPSRIFFYEYFDADQNTFGNVTVFEFNRDTFSLTRRIHASSAHWEPHLHKWVFEHGWDRSFSGEEISNYQTFDVSTFPEIVEEPQYFKKEVRLSTEMSFEELRRYIHDLSQSGFDTMRLKVQLNKKLSYPMITFVMAILAVPFALTMGKRGSLAGIGVAIGVAIAYFVVSGTFEAMGDVNLLPAVLAAWSPDVIFALAGGYLLLRSST</sequence>
<evidence type="ECO:0000256" key="6">
    <source>
        <dbReference type="SAM" id="Phobius"/>
    </source>
</evidence>
<evidence type="ECO:0000256" key="5">
    <source>
        <dbReference type="ARBA" id="ARBA00023136"/>
    </source>
</evidence>
<feature type="transmembrane region" description="Helical" evidence="6">
    <location>
        <begin position="466"/>
        <end position="485"/>
    </location>
</feature>
<dbReference type="Proteomes" id="UP000290253">
    <property type="component" value="Unassembled WGS sequence"/>
</dbReference>
<dbReference type="GO" id="GO:0043190">
    <property type="term" value="C:ATP-binding cassette (ABC) transporter complex"/>
    <property type="evidence" value="ECO:0007669"/>
    <property type="project" value="InterPro"/>
</dbReference>
<organism evidence="7 8">
    <name type="scientific">Silvibacterium dinghuense</name>
    <dbReference type="NCBI Taxonomy" id="1560006"/>
    <lineage>
        <taxon>Bacteria</taxon>
        <taxon>Pseudomonadati</taxon>
        <taxon>Acidobacteriota</taxon>
        <taxon>Terriglobia</taxon>
        <taxon>Terriglobales</taxon>
        <taxon>Acidobacteriaceae</taxon>
        <taxon>Silvibacterium</taxon>
    </lineage>
</organism>